<organism evidence="1 2">
    <name type="scientific">Nocardia pulmonis</name>
    <dbReference type="NCBI Taxonomy" id="2951408"/>
    <lineage>
        <taxon>Bacteria</taxon>
        <taxon>Bacillati</taxon>
        <taxon>Actinomycetota</taxon>
        <taxon>Actinomycetes</taxon>
        <taxon>Mycobacteriales</taxon>
        <taxon>Nocardiaceae</taxon>
        <taxon>Nocardia</taxon>
    </lineage>
</organism>
<comment type="caution">
    <text evidence="1">The sequence shown here is derived from an EMBL/GenBank/DDBJ whole genome shotgun (WGS) entry which is preliminary data.</text>
</comment>
<gene>
    <name evidence="1" type="ORF">NDR86_00330</name>
</gene>
<name>A0A9X2E5E6_9NOCA</name>
<reference evidence="1" key="1">
    <citation type="submission" date="2022-06" db="EMBL/GenBank/DDBJ databases">
        <title>Novel species in genus nocardia.</title>
        <authorList>
            <person name="Li F."/>
        </authorList>
    </citation>
    <scope>NUCLEOTIDE SEQUENCE</scope>
    <source>
        <strain evidence="1">CDC141</strain>
    </source>
</reference>
<protein>
    <recommendedName>
        <fullName evidence="3">Arsenate reductase</fullName>
    </recommendedName>
</protein>
<sequence>MAESTGARVAGVGGDRGDENAVGQAWVSVEACTLPTEQQPVRVAEFDALFRAAVRGVDRVSATRLRLDLVAGAEAWARELAARESSCCSFFTFGFTAAGTDLVHMDIDVPPARTEVLDGLAARAIAGGPA</sequence>
<evidence type="ECO:0000313" key="2">
    <source>
        <dbReference type="Proteomes" id="UP001139157"/>
    </source>
</evidence>
<accession>A0A9X2E5E6</accession>
<dbReference type="EMBL" id="JAMRXG010000001">
    <property type="protein sequence ID" value="MCM6771913.1"/>
    <property type="molecule type" value="Genomic_DNA"/>
</dbReference>
<evidence type="ECO:0008006" key="3">
    <source>
        <dbReference type="Google" id="ProtNLM"/>
    </source>
</evidence>
<evidence type="ECO:0000313" key="1">
    <source>
        <dbReference type="EMBL" id="MCM6771913.1"/>
    </source>
</evidence>
<dbReference type="AlphaFoldDB" id="A0A9X2E5E6"/>
<dbReference type="Proteomes" id="UP001139157">
    <property type="component" value="Unassembled WGS sequence"/>
</dbReference>
<keyword evidence="2" id="KW-1185">Reference proteome</keyword>
<dbReference type="RefSeq" id="WP_251908796.1">
    <property type="nucleotide sequence ID" value="NZ_JAMRXG010000001.1"/>
</dbReference>
<proteinExistence type="predicted"/>